<evidence type="ECO:0000259" key="2">
    <source>
        <dbReference type="Pfam" id="PF03732"/>
    </source>
</evidence>
<name>A0AAD7VKI3_QUISA</name>
<feature type="domain" description="Retrotransposon gag" evidence="2">
    <location>
        <begin position="169"/>
        <end position="216"/>
    </location>
</feature>
<reference evidence="3" key="1">
    <citation type="journal article" date="2023" name="Science">
        <title>Elucidation of the pathway for biosynthesis of saponin adjuvants from the soapbark tree.</title>
        <authorList>
            <person name="Reed J."/>
            <person name="Orme A."/>
            <person name="El-Demerdash A."/>
            <person name="Owen C."/>
            <person name="Martin L.B.B."/>
            <person name="Misra R.C."/>
            <person name="Kikuchi S."/>
            <person name="Rejzek M."/>
            <person name="Martin A.C."/>
            <person name="Harkess A."/>
            <person name="Leebens-Mack J."/>
            <person name="Louveau T."/>
            <person name="Stephenson M.J."/>
            <person name="Osbourn A."/>
        </authorList>
    </citation>
    <scope>NUCLEOTIDE SEQUENCE</scope>
    <source>
        <strain evidence="3">S10</strain>
    </source>
</reference>
<sequence>MGELAGVSDSMIEIRALLKEFDIPGLIENVTTLEGLVSHMRALERNKNVQGTGDNAAGLEERVSSIDQAQAQLEGAVHTMRGEFLDDMTIMKDELGELNTKVNITMRAVGNDNHNLYAEGVGQRQMKVPEPRAFGRARDVKELENFLFDMEQYFRAVKMDSEEAKNVECIARRNLRELKQTGTIREYMKKFAGLMLDIRDMSEKDKMFYFLEGLKPWARAELQRQWVQDLAIAQATAERLKNYAPESFAKCPQKTALNALQASVRKAPQSHADEDEDEDESDEDQPRMGALRFIGALMKHAESSKKSGDKGLMFVKGHLGRKPATSVMLDTGATHNFVSETEAKKLGLKLEKDSDRMKAVNSKSLPIAGQANSLLIMGKQPAMMPAVIKQLGEIKHMSALQFKKAVKRHEPTFVAVPLLLRIKGMESQCRQPYREF</sequence>
<gene>
    <name evidence="3" type="ORF">O6P43_002485</name>
</gene>
<dbReference type="Pfam" id="PF13650">
    <property type="entry name" value="Asp_protease_2"/>
    <property type="match status" value="1"/>
</dbReference>
<evidence type="ECO:0000256" key="1">
    <source>
        <dbReference type="SAM" id="MobiDB-lite"/>
    </source>
</evidence>
<dbReference type="Pfam" id="PF03732">
    <property type="entry name" value="Retrotrans_gag"/>
    <property type="match status" value="1"/>
</dbReference>
<dbReference type="KEGG" id="qsa:O6P43_002485"/>
<feature type="compositionally biased region" description="Acidic residues" evidence="1">
    <location>
        <begin position="273"/>
        <end position="283"/>
    </location>
</feature>
<feature type="region of interest" description="Disordered" evidence="1">
    <location>
        <begin position="262"/>
        <end position="286"/>
    </location>
</feature>
<evidence type="ECO:0000313" key="3">
    <source>
        <dbReference type="EMBL" id="KAJ7979043.1"/>
    </source>
</evidence>
<dbReference type="PANTHER" id="PTHR15503">
    <property type="entry name" value="LDOC1 RELATED"/>
    <property type="match status" value="1"/>
</dbReference>
<dbReference type="InterPro" id="IPR032567">
    <property type="entry name" value="RTL1-rel"/>
</dbReference>
<dbReference type="InterPro" id="IPR021109">
    <property type="entry name" value="Peptidase_aspartic_dom_sf"/>
</dbReference>
<evidence type="ECO:0000313" key="4">
    <source>
        <dbReference type="Proteomes" id="UP001163823"/>
    </source>
</evidence>
<accession>A0AAD7VKI3</accession>
<dbReference type="Proteomes" id="UP001163823">
    <property type="component" value="Chromosome 2"/>
</dbReference>
<dbReference type="Gene3D" id="2.40.70.10">
    <property type="entry name" value="Acid Proteases"/>
    <property type="match status" value="1"/>
</dbReference>
<organism evidence="3 4">
    <name type="scientific">Quillaja saponaria</name>
    <name type="common">Soap bark tree</name>
    <dbReference type="NCBI Taxonomy" id="32244"/>
    <lineage>
        <taxon>Eukaryota</taxon>
        <taxon>Viridiplantae</taxon>
        <taxon>Streptophyta</taxon>
        <taxon>Embryophyta</taxon>
        <taxon>Tracheophyta</taxon>
        <taxon>Spermatophyta</taxon>
        <taxon>Magnoliopsida</taxon>
        <taxon>eudicotyledons</taxon>
        <taxon>Gunneridae</taxon>
        <taxon>Pentapetalae</taxon>
        <taxon>rosids</taxon>
        <taxon>fabids</taxon>
        <taxon>Fabales</taxon>
        <taxon>Quillajaceae</taxon>
        <taxon>Quillaja</taxon>
    </lineage>
</organism>
<dbReference type="CDD" id="cd00303">
    <property type="entry name" value="retropepsin_like"/>
    <property type="match status" value="1"/>
</dbReference>
<comment type="caution">
    <text evidence="3">The sequence shown here is derived from an EMBL/GenBank/DDBJ whole genome shotgun (WGS) entry which is preliminary data.</text>
</comment>
<dbReference type="PANTHER" id="PTHR15503:SF45">
    <property type="entry name" value="RNA-DIRECTED DNA POLYMERASE HOMOLOG"/>
    <property type="match status" value="1"/>
</dbReference>
<dbReference type="InterPro" id="IPR005162">
    <property type="entry name" value="Retrotrans_gag_dom"/>
</dbReference>
<protein>
    <submittedName>
        <fullName evidence="3">Gag-asp_proteas domain-containing protein</fullName>
    </submittedName>
</protein>
<dbReference type="AlphaFoldDB" id="A0AAD7VKI3"/>
<dbReference type="EMBL" id="JARAOO010000002">
    <property type="protein sequence ID" value="KAJ7979043.1"/>
    <property type="molecule type" value="Genomic_DNA"/>
</dbReference>
<keyword evidence="4" id="KW-1185">Reference proteome</keyword>
<proteinExistence type="predicted"/>